<organism evidence="1 2">
    <name type="scientific">Bacillus suaedaesalsae</name>
    <dbReference type="NCBI Taxonomy" id="2810349"/>
    <lineage>
        <taxon>Bacteria</taxon>
        <taxon>Bacillati</taxon>
        <taxon>Bacillota</taxon>
        <taxon>Bacilli</taxon>
        <taxon>Bacillales</taxon>
        <taxon>Bacillaceae</taxon>
        <taxon>Bacillus</taxon>
    </lineage>
</organism>
<dbReference type="Proteomes" id="UP001518925">
    <property type="component" value="Unassembled WGS sequence"/>
</dbReference>
<dbReference type="Pfam" id="PF13171">
    <property type="entry name" value="DUF4004"/>
    <property type="match status" value="1"/>
</dbReference>
<comment type="caution">
    <text evidence="1">The sequence shown here is derived from an EMBL/GenBank/DDBJ whole genome shotgun (WGS) entry which is preliminary data.</text>
</comment>
<dbReference type="EMBL" id="JAFELM010000016">
    <property type="protein sequence ID" value="MBM6616860.1"/>
    <property type="molecule type" value="Genomic_DNA"/>
</dbReference>
<accession>A0ABS2DFQ9</accession>
<keyword evidence="2" id="KW-1185">Reference proteome</keyword>
<gene>
    <name evidence="1" type="ORF">JR050_04075</name>
</gene>
<name>A0ABS2DFQ9_9BACI</name>
<proteinExistence type="predicted"/>
<sequence>MEETFISKKELLERTGISYGQLYRWKRMNIIPENWFIKKSSFTGQETYFPRDKVLERINKIVELKDDYSLEELAKFFSPNATDVEVMIDDLSSYHIISEKVLNASKQSLGKELVFMDVFYLYMCDWLAKEYTFSLETLLQQLTFIKKADHKAEDLELVAIRKNSETIWLVVSSKDFVLVEDNASVLVKVNLVEKMNEVKIKLSEAKE</sequence>
<protein>
    <submittedName>
        <fullName evidence="1">DUF4004 family protein</fullName>
    </submittedName>
</protein>
<evidence type="ECO:0000313" key="1">
    <source>
        <dbReference type="EMBL" id="MBM6616860.1"/>
    </source>
</evidence>
<dbReference type="InterPro" id="IPR025063">
    <property type="entry name" value="DUF4004"/>
</dbReference>
<dbReference type="RefSeq" id="WP_204202232.1">
    <property type="nucleotide sequence ID" value="NZ_JAFELM010000016.1"/>
</dbReference>
<evidence type="ECO:0000313" key="2">
    <source>
        <dbReference type="Proteomes" id="UP001518925"/>
    </source>
</evidence>
<reference evidence="1 2" key="1">
    <citation type="submission" date="2021-02" db="EMBL/GenBank/DDBJ databases">
        <title>Bacillus sp. RD4P76, an endophyte from a halophyte.</title>
        <authorList>
            <person name="Sun J.-Q."/>
        </authorList>
    </citation>
    <scope>NUCLEOTIDE SEQUENCE [LARGE SCALE GENOMIC DNA]</scope>
    <source>
        <strain evidence="1 2">RD4P76</strain>
    </source>
</reference>